<gene>
    <name evidence="1" type="ORF">PXEA_LOCUS9549</name>
</gene>
<accession>A0A448WNB2</accession>
<name>A0A448WNB2_9PLAT</name>
<evidence type="ECO:0000313" key="2">
    <source>
        <dbReference type="Proteomes" id="UP000784294"/>
    </source>
</evidence>
<dbReference type="Proteomes" id="UP000784294">
    <property type="component" value="Unassembled WGS sequence"/>
</dbReference>
<dbReference type="AlphaFoldDB" id="A0A448WNB2"/>
<reference evidence="1" key="1">
    <citation type="submission" date="2018-11" db="EMBL/GenBank/DDBJ databases">
        <authorList>
            <consortium name="Pathogen Informatics"/>
        </authorList>
    </citation>
    <scope>NUCLEOTIDE SEQUENCE</scope>
</reference>
<organism evidence="1 2">
    <name type="scientific">Protopolystoma xenopodis</name>
    <dbReference type="NCBI Taxonomy" id="117903"/>
    <lineage>
        <taxon>Eukaryota</taxon>
        <taxon>Metazoa</taxon>
        <taxon>Spiralia</taxon>
        <taxon>Lophotrochozoa</taxon>
        <taxon>Platyhelminthes</taxon>
        <taxon>Monogenea</taxon>
        <taxon>Polyopisthocotylea</taxon>
        <taxon>Polystomatidea</taxon>
        <taxon>Polystomatidae</taxon>
        <taxon>Protopolystoma</taxon>
    </lineage>
</organism>
<comment type="caution">
    <text evidence="1">The sequence shown here is derived from an EMBL/GenBank/DDBJ whole genome shotgun (WGS) entry which is preliminary data.</text>
</comment>
<proteinExistence type="predicted"/>
<keyword evidence="2" id="KW-1185">Reference proteome</keyword>
<dbReference type="EMBL" id="CAAALY010027177">
    <property type="protein sequence ID" value="VEL16109.1"/>
    <property type="molecule type" value="Genomic_DNA"/>
</dbReference>
<evidence type="ECO:0000313" key="1">
    <source>
        <dbReference type="EMBL" id="VEL16109.1"/>
    </source>
</evidence>
<protein>
    <submittedName>
        <fullName evidence="1">Uncharacterized protein</fullName>
    </submittedName>
</protein>
<sequence>MALGPLVTRGLAYIVRFCQRRCNSDHLSSEFPMGATLRHLSRQDRLGKSTCLESGRAICHRLARLPALFAAAFHGKGCMSSQNDFHLSPTCSLGARVTCAATTLNQQAVGDSDHATKSDAAVVDVPSLELGLLLARSTGSACDSSSEQLVARASEVSKNDNFTRPRACTPSTMTSHFDIMMPTMQQEPHQQIAYHLMPSNKMVSDTSSSYPSQQADCNLTNTSQTFSSASKPNYCPLLNTHNVKPISSACRNNSNYNTNIDTFTSELSSLPAMIDANVDNNGASHISKAVAQGVLNLGLTQSLPFSIESGLDASFQSAVIHENQRFSLSDRLMPTLPELVEFSGAISLADPGSNAFSCRIYINFFCCNCRVILYRRWY</sequence>